<feature type="transmembrane region" description="Helical" evidence="3">
    <location>
        <begin position="737"/>
        <end position="755"/>
    </location>
</feature>
<evidence type="ECO:0000313" key="6">
    <source>
        <dbReference type="Proteomes" id="UP000663828"/>
    </source>
</evidence>
<dbReference type="OrthoDB" id="342730at2759"/>
<sequence length="939" mass="106785">MVDPRLMIYFLFIVVNDGFNLSYNEPNLSACPSWNPRAITLVNSFSPHFTPMNVHVNRKNTVFATDYSKHRILMWLENSTDPQIFSSEEMFLPNSIFVSSNDLIYISNEEDGHVIEYSLETGTTQSIITFTSTCDGLFIDIEENLYCSLSFGNLVKKRALKSVGIEPINVAGNGTSGDASNLLFFPQGIFVDTNFDVYVADCGNNRIQLFRSNQPTGITLVGRRPSIYQISLYCPAGIVLDADKRPYIVDRHNHRIVGPGPSGLRCLIGCDERSTLSFELSQPRSLSFNGYGDIFIADTYNNGIQKFILSKTPCDLIPFLFTTSVTVTLSETSQRFSRMCDTDNQYYYETFQVTVNVSGNYVVRRFGMDSLYASFYTNTFNPLKPLENRSEEIFELLPAHREIPVFLEMNRIYILVVTTRDPANTGTFAFEVSGPINAIIGHIENPLIIQLQFSSQFTSNSSTFSRDCRQPNYYYEAFEIEVTTAGSYILWSVGTMETFGYIYEKQFDPLKPFEHLLLQHSGDCNDGQFKLITNLQTNRKYILVATTYDLNVKGNFSVIVAGPQNISFNLYKVQHPSCVLGQGCRSTIKSIGITLDDILQDQVREGTVLTDQPLSVQLSAALTMIMLVGGLINGACSLFTFINKDLRQTGCGIYLFASSITSLLTVGIFTLKFWFLIVSQTKILINVSVLRAGCVFIECFLKVLIHLDSWFNAYVAVERAILVFKGVHFDKKTSQRWAYWLVFLSPFCILSTFIHEPLHRKLFEYQPEIKKEYLNETVDNVTRIVEYTNETKQSDVWCVTSYSPSVQTYNTIIQFIHLLGPFTLNLFSSLFIIFGVARQRSNAQTRQTYFEHVREQFHEHKRLLISSVTLMILALPRLILALLPGCLNVSDHLWLYLFGYFVSFTPSILIFIVFVVPSKSYLNTFKKTLKTCSRKHLIL</sequence>
<dbReference type="PROSITE" id="PS51125">
    <property type="entry name" value="NHL"/>
    <property type="match status" value="1"/>
</dbReference>
<dbReference type="GO" id="GO:0008270">
    <property type="term" value="F:zinc ion binding"/>
    <property type="evidence" value="ECO:0007669"/>
    <property type="project" value="UniProtKB-KW"/>
</dbReference>
<dbReference type="GO" id="GO:0061630">
    <property type="term" value="F:ubiquitin protein ligase activity"/>
    <property type="evidence" value="ECO:0007669"/>
    <property type="project" value="TreeGrafter"/>
</dbReference>
<dbReference type="InterPro" id="IPR050952">
    <property type="entry name" value="TRIM-NHL_E3_ligases"/>
</dbReference>
<keyword evidence="1" id="KW-0677">Repeat</keyword>
<evidence type="ECO:0000256" key="2">
    <source>
        <dbReference type="PROSITE-ProRule" id="PRU00504"/>
    </source>
</evidence>
<feature type="transmembrane region" description="Helical" evidence="3">
    <location>
        <begin position="863"/>
        <end position="883"/>
    </location>
</feature>
<feature type="repeat" description="NHL" evidence="2">
    <location>
        <begin position="183"/>
        <end position="213"/>
    </location>
</feature>
<dbReference type="GO" id="GO:0043161">
    <property type="term" value="P:proteasome-mediated ubiquitin-dependent protein catabolic process"/>
    <property type="evidence" value="ECO:0007669"/>
    <property type="project" value="TreeGrafter"/>
</dbReference>
<keyword evidence="6" id="KW-1185">Reference proteome</keyword>
<feature type="transmembrane region" description="Helical" evidence="3">
    <location>
        <begin position="683"/>
        <end position="705"/>
    </location>
</feature>
<keyword evidence="3" id="KW-1133">Transmembrane helix</keyword>
<feature type="transmembrane region" description="Helical" evidence="3">
    <location>
        <begin position="812"/>
        <end position="837"/>
    </location>
</feature>
<evidence type="ECO:0000256" key="3">
    <source>
        <dbReference type="SAM" id="Phobius"/>
    </source>
</evidence>
<evidence type="ECO:0000313" key="7">
    <source>
        <dbReference type="Proteomes" id="UP000663852"/>
    </source>
</evidence>
<reference evidence="5" key="1">
    <citation type="submission" date="2021-02" db="EMBL/GenBank/DDBJ databases">
        <authorList>
            <person name="Nowell W R."/>
        </authorList>
    </citation>
    <scope>NUCLEOTIDE SEQUENCE</scope>
</reference>
<keyword evidence="3" id="KW-0472">Membrane</keyword>
<dbReference type="GO" id="GO:0000209">
    <property type="term" value="P:protein polyubiquitination"/>
    <property type="evidence" value="ECO:0007669"/>
    <property type="project" value="TreeGrafter"/>
</dbReference>
<dbReference type="PANTHER" id="PTHR24104:SF25">
    <property type="entry name" value="PROTEIN LIN-41"/>
    <property type="match status" value="1"/>
</dbReference>
<gene>
    <name evidence="5" type="ORF">EDS130_LOCUS38627</name>
    <name evidence="4" type="ORF">XAT740_LOCUS27754</name>
</gene>
<feature type="transmembrane region" description="Helical" evidence="3">
    <location>
        <begin position="653"/>
        <end position="677"/>
    </location>
</feature>
<organism evidence="5 7">
    <name type="scientific">Adineta ricciae</name>
    <name type="common">Rotifer</name>
    <dbReference type="NCBI Taxonomy" id="249248"/>
    <lineage>
        <taxon>Eukaryota</taxon>
        <taxon>Metazoa</taxon>
        <taxon>Spiralia</taxon>
        <taxon>Gnathifera</taxon>
        <taxon>Rotifera</taxon>
        <taxon>Eurotatoria</taxon>
        <taxon>Bdelloidea</taxon>
        <taxon>Adinetida</taxon>
        <taxon>Adinetidae</taxon>
        <taxon>Adineta</taxon>
    </lineage>
</organism>
<evidence type="ECO:0000256" key="1">
    <source>
        <dbReference type="ARBA" id="ARBA00022737"/>
    </source>
</evidence>
<dbReference type="Gene3D" id="2.120.10.30">
    <property type="entry name" value="TolB, C-terminal domain"/>
    <property type="match status" value="2"/>
</dbReference>
<feature type="transmembrane region" description="Helical" evidence="3">
    <location>
        <begin position="618"/>
        <end position="641"/>
    </location>
</feature>
<name>A0A815NQ25_ADIRI</name>
<feature type="transmembrane region" description="Helical" evidence="3">
    <location>
        <begin position="895"/>
        <end position="916"/>
    </location>
</feature>
<evidence type="ECO:0000313" key="5">
    <source>
        <dbReference type="EMBL" id="CAF1437514.1"/>
    </source>
</evidence>
<dbReference type="AlphaFoldDB" id="A0A815NQ25"/>
<dbReference type="Proteomes" id="UP000663852">
    <property type="component" value="Unassembled WGS sequence"/>
</dbReference>
<accession>A0A815NQ25</accession>
<dbReference type="EMBL" id="CAJNOR010002335">
    <property type="protein sequence ID" value="CAF1279829.1"/>
    <property type="molecule type" value="Genomic_DNA"/>
</dbReference>
<proteinExistence type="predicted"/>
<protein>
    <submittedName>
        <fullName evidence="5">Uncharacterized protein</fullName>
    </submittedName>
</protein>
<dbReference type="SUPFAM" id="SSF81321">
    <property type="entry name" value="Family A G protein-coupled receptor-like"/>
    <property type="match status" value="1"/>
</dbReference>
<evidence type="ECO:0000313" key="4">
    <source>
        <dbReference type="EMBL" id="CAF1279829.1"/>
    </source>
</evidence>
<dbReference type="InterPro" id="IPR011042">
    <property type="entry name" value="6-blade_b-propeller_TolB-like"/>
</dbReference>
<dbReference type="SUPFAM" id="SSF101898">
    <property type="entry name" value="NHL repeat"/>
    <property type="match status" value="1"/>
</dbReference>
<dbReference type="CDD" id="cd05819">
    <property type="entry name" value="NHL"/>
    <property type="match status" value="1"/>
</dbReference>
<dbReference type="PANTHER" id="PTHR24104">
    <property type="entry name" value="E3 UBIQUITIN-PROTEIN LIGASE NHLRC1-RELATED"/>
    <property type="match status" value="1"/>
</dbReference>
<dbReference type="Gene3D" id="1.20.1070.10">
    <property type="entry name" value="Rhodopsin 7-helix transmembrane proteins"/>
    <property type="match status" value="1"/>
</dbReference>
<dbReference type="InterPro" id="IPR001258">
    <property type="entry name" value="NHL_repeat"/>
</dbReference>
<comment type="caution">
    <text evidence="5">The sequence shown here is derived from an EMBL/GenBank/DDBJ whole genome shotgun (WGS) entry which is preliminary data.</text>
</comment>
<keyword evidence="3" id="KW-0812">Transmembrane</keyword>
<dbReference type="EMBL" id="CAJNOJ010000408">
    <property type="protein sequence ID" value="CAF1437514.1"/>
    <property type="molecule type" value="Genomic_DNA"/>
</dbReference>
<dbReference type="Proteomes" id="UP000663828">
    <property type="component" value="Unassembled WGS sequence"/>
</dbReference>